<evidence type="ECO:0000313" key="2">
    <source>
        <dbReference type="EMBL" id="KQC30590.1"/>
    </source>
</evidence>
<dbReference type="Pfam" id="PF00027">
    <property type="entry name" value="cNMP_binding"/>
    <property type="match status" value="1"/>
</dbReference>
<reference evidence="2 3" key="1">
    <citation type="submission" date="2015-04" db="EMBL/GenBank/DDBJ databases">
        <title>Complete genome of flavobacterium.</title>
        <authorList>
            <person name="Kwon Y.M."/>
            <person name="Kim S.-J."/>
        </authorList>
    </citation>
    <scope>NUCLEOTIDE SEQUENCE [LARGE SCALE GENOMIC DNA]</scope>
    <source>
        <strain evidence="2 3">DK169</strain>
    </source>
</reference>
<dbReference type="AlphaFoldDB" id="A0A0Q1DNH9"/>
<feature type="domain" description="Cyclic nucleotide-binding" evidence="1">
    <location>
        <begin position="30"/>
        <end position="116"/>
    </location>
</feature>
<dbReference type="InterPro" id="IPR000595">
    <property type="entry name" value="cNMP-bd_dom"/>
</dbReference>
<dbReference type="Gene3D" id="2.60.120.10">
    <property type="entry name" value="Jelly Rolls"/>
    <property type="match status" value="1"/>
</dbReference>
<gene>
    <name evidence="2" type="ORF">AAY42_12430</name>
</gene>
<accession>A0A0Q1DNH9</accession>
<name>A0A0Q1DNH9_9FLAO</name>
<dbReference type="InterPro" id="IPR014710">
    <property type="entry name" value="RmlC-like_jellyroll"/>
</dbReference>
<proteinExistence type="predicted"/>
<evidence type="ECO:0000313" key="3">
    <source>
        <dbReference type="Proteomes" id="UP000050827"/>
    </source>
</evidence>
<organism evidence="2 3">
    <name type="scientific">Flagellimonas eckloniae</name>
    <dbReference type="NCBI Taxonomy" id="346185"/>
    <lineage>
        <taxon>Bacteria</taxon>
        <taxon>Pseudomonadati</taxon>
        <taxon>Bacteroidota</taxon>
        <taxon>Flavobacteriia</taxon>
        <taxon>Flavobacteriales</taxon>
        <taxon>Flavobacteriaceae</taxon>
        <taxon>Flagellimonas</taxon>
    </lineage>
</organism>
<dbReference type="PATRIC" id="fig|1547436.3.peg.2569"/>
<sequence>MSKILREHIEKIISLTDEEFEFVLSHFSQKRFLKHQFLIQEGDFVNNDFFILNGLLKASHRNEENKEHILQFATENSWITDPQAYNNQTIATLNIQCLEDGNSLFITLENREKLCNSLHKMESFFRKKATKEHILLQRRILCLISNNAKNRYEDLLKQYPSLIQRVPKTMIASYLGVSRETLSRLITN</sequence>
<dbReference type="STRING" id="346185.AAY42_12430"/>
<keyword evidence="3" id="KW-1185">Reference proteome</keyword>
<comment type="caution">
    <text evidence="2">The sequence shown here is derived from an EMBL/GenBank/DDBJ whole genome shotgun (WGS) entry which is preliminary data.</text>
</comment>
<evidence type="ECO:0000259" key="1">
    <source>
        <dbReference type="Pfam" id="PF00027"/>
    </source>
</evidence>
<protein>
    <submittedName>
        <fullName evidence="2">Crp/Fnr family transcriptional regulator</fullName>
    </submittedName>
</protein>
<dbReference type="InterPro" id="IPR018490">
    <property type="entry name" value="cNMP-bd_dom_sf"/>
</dbReference>
<dbReference type="EMBL" id="LCTZ01000002">
    <property type="protein sequence ID" value="KQC30590.1"/>
    <property type="molecule type" value="Genomic_DNA"/>
</dbReference>
<dbReference type="OrthoDB" id="1092431at2"/>
<dbReference type="RefSeq" id="WP_055395678.1">
    <property type="nucleotide sequence ID" value="NZ_LCTZ01000002.1"/>
</dbReference>
<dbReference type="Proteomes" id="UP000050827">
    <property type="component" value="Unassembled WGS sequence"/>
</dbReference>
<dbReference type="SUPFAM" id="SSF51206">
    <property type="entry name" value="cAMP-binding domain-like"/>
    <property type="match status" value="1"/>
</dbReference>